<organism evidence="1 2">
    <name type="scientific">Nocardioides massiliensis</name>
    <dbReference type="NCBI Taxonomy" id="1325935"/>
    <lineage>
        <taxon>Bacteria</taxon>
        <taxon>Bacillati</taxon>
        <taxon>Actinomycetota</taxon>
        <taxon>Actinomycetes</taxon>
        <taxon>Propionibacteriales</taxon>
        <taxon>Nocardioidaceae</taxon>
        <taxon>Nocardioides</taxon>
    </lineage>
</organism>
<sequence>MRSLADGHEKIAILTTKPEDPSSPTVTELAAGIQAAKGILAEDWAFGAVDSETFAERAVGEKNNSPTYGAGNYEFGATIFREFDETGDPDPTLDALFAALKVKLTTVWVYSRLTGKDSDDPWEAGDEIRLGARIETDTPRRPGPTGGYIKMRVPAQVKEAWDFITVAPAAGP</sequence>
<dbReference type="Pfam" id="PF25595">
    <property type="entry name" value="Phage_TTP_16"/>
    <property type="match status" value="1"/>
</dbReference>
<dbReference type="InterPro" id="IPR058009">
    <property type="entry name" value="TTP_Phage_16"/>
</dbReference>
<evidence type="ECO:0000313" key="2">
    <source>
        <dbReference type="Proteomes" id="UP001240447"/>
    </source>
</evidence>
<proteinExistence type="predicted"/>
<evidence type="ECO:0000313" key="1">
    <source>
        <dbReference type="EMBL" id="MDP9820382.1"/>
    </source>
</evidence>
<name>A0ABT9NJI6_9ACTN</name>
<dbReference type="EMBL" id="JAUSQM010000001">
    <property type="protein sequence ID" value="MDP9820382.1"/>
    <property type="molecule type" value="Genomic_DNA"/>
</dbReference>
<dbReference type="Proteomes" id="UP001240447">
    <property type="component" value="Unassembled WGS sequence"/>
</dbReference>
<gene>
    <name evidence="1" type="ORF">J2S59_000191</name>
</gene>
<keyword evidence="2" id="KW-1185">Reference proteome</keyword>
<dbReference type="RefSeq" id="WP_068125075.1">
    <property type="nucleotide sequence ID" value="NZ_CCXJ01000797.2"/>
</dbReference>
<protein>
    <recommendedName>
        <fullName evidence="3">Phage tail protein</fullName>
    </recommendedName>
</protein>
<comment type="caution">
    <text evidence="1">The sequence shown here is derived from an EMBL/GenBank/DDBJ whole genome shotgun (WGS) entry which is preliminary data.</text>
</comment>
<evidence type="ECO:0008006" key="3">
    <source>
        <dbReference type="Google" id="ProtNLM"/>
    </source>
</evidence>
<reference evidence="1 2" key="1">
    <citation type="submission" date="2023-07" db="EMBL/GenBank/DDBJ databases">
        <title>Sequencing the genomes of 1000 actinobacteria strains.</title>
        <authorList>
            <person name="Klenk H.-P."/>
        </authorList>
    </citation>
    <scope>NUCLEOTIDE SEQUENCE [LARGE SCALE GENOMIC DNA]</scope>
    <source>
        <strain evidence="1 2">GD13</strain>
    </source>
</reference>
<accession>A0ABT9NJI6</accession>